<reference evidence="5 6" key="1">
    <citation type="submission" date="2024-09" db="EMBL/GenBank/DDBJ databases">
        <authorList>
            <person name="Sun Q."/>
            <person name="Mori K."/>
        </authorList>
    </citation>
    <scope>NUCLEOTIDE SEQUENCE [LARGE SCALE GENOMIC DNA]</scope>
    <source>
        <strain evidence="5 6">JCM 4414</strain>
    </source>
</reference>
<evidence type="ECO:0000259" key="3">
    <source>
        <dbReference type="SMART" id="SM00306"/>
    </source>
</evidence>
<dbReference type="InterPro" id="IPR035992">
    <property type="entry name" value="Ricin_B-like_lectins"/>
</dbReference>
<organism evidence="5 6">
    <name type="scientific">Streptomyces roseoviridis</name>
    <dbReference type="NCBI Taxonomy" id="67361"/>
    <lineage>
        <taxon>Bacteria</taxon>
        <taxon>Bacillati</taxon>
        <taxon>Actinomycetota</taxon>
        <taxon>Actinomycetes</taxon>
        <taxon>Kitasatosporales</taxon>
        <taxon>Streptomycetaceae</taxon>
        <taxon>Streptomyces</taxon>
    </lineage>
</organism>
<keyword evidence="1" id="KW-0677">Repeat</keyword>
<feature type="region of interest" description="Disordered" evidence="2">
    <location>
        <begin position="2285"/>
        <end position="2372"/>
    </location>
</feature>
<feature type="region of interest" description="Disordered" evidence="2">
    <location>
        <begin position="864"/>
        <end position="892"/>
    </location>
</feature>
<feature type="compositionally biased region" description="Gly residues" evidence="2">
    <location>
        <begin position="2330"/>
        <end position="2340"/>
    </location>
</feature>
<dbReference type="InterPro" id="IPR036844">
    <property type="entry name" value="Hint_dom_sf"/>
</dbReference>
<accession>A0ABV5QQL4</accession>
<dbReference type="SMART" id="SM00458">
    <property type="entry name" value="RICIN"/>
    <property type="match status" value="1"/>
</dbReference>
<sequence length="2667" mass="286860">MTSLGSQALAVPGDGMSREETTSQVDLPDIPKSTTLPEDTEAPKELTTADEKPITPYAPVATDPWAADAGKADPATAPAGTTVQVVNPTTSTLLPVGVGVPAGQDPAAIAGDWQVAVKATTTSEDTGVPGMIMEIVPPATADPAAQVLVDVDTTAFEDRYGQLAAERFGLVLLPSCVIDSPETGDCAPDTGVETMAGENEPDLEVERLRSTVKEVPAAKTKLKGTSGKTKNAATRQILSGTIPVANLLPDEDTSKVSGASARKAAFSENVGANGRQVVGAMDTGSSASGDFTATPLLSSGSWAAGSSNGAFTYSYQVQVPETAGGLMPKVNLSYNSQSVDGRTSASNNQASWIGDGWDYNPGSITRSYNNCRQDSKRTGANNKDHKTADLCWGSENATLSLGGSTTELVWDDTKNQWFTANGDGSKIERIKDTSKDPRSGLKDADGEYWVVTTKDGTRYHFGLNKLPGWSDNGTAADDPYTDSVLAVPVYGNHSGEPCYAGTGTTGWKNSSCLQAWRWNLDYVEDIHGNAMSLWYAREQNYYAKNFYFKGPVKYHRGSYLKHIYYGQRKDTLFSAEAPARIGFTVAERCFPEAGLTCTDANDTVDHFTDKDPGKYRIWYDTPADLNCKAVTSTYTRKCWNAGPTFWTRKRLDKITTSAQRLTSTTARQVVDEYQLKQSFPVLKTGANTALWLESIQRTGYGRNGTTDASVKLNAVRFESNSDDMPNRVYRGDPATDPRPGFSRLRIARVVNEYGGETAVTYKPRTPECTDSTKLPGKTETAALKSNTRLCYPVFWHPDAEVEDIDWFNKYVVDTIEELPNVPGSYSTLTAYDYKNAGWKLAEAEFTKKSTRTYSQFAGFEQTTVTTGERKAGADSGEGTTPGEDVPGAEGPKTKAVTRFYRGMGDTVPVKDIHGNAITYNGQPVYDREAFAGRILEELSYSNATDADTEWLTRSITIPQATELARRDLGDGLSPLQAWRVTEPEEIAYTKSSGTGDDTRTLRTVKSHTTYESTHGLPTLVESLGDTGKTGDESCTKLEYLHNTAKNLIGLSKQVLVSPTTCATANWADLTTLSGAARTAYDGTAYGTALGSTSRGLATESWSLNGTGTDFQSSGTTVFDAVGRVTKVIDPDLKESAITYDPPTGQVFKITQTNPLGHTQVQELEPGRAVTLKTTDANGHVSEAKFDPLGRLSEAWAPGRTTGVPDFRAEYTIPEPVPDTSDPDGGETRKPPYITTYARGYENRIQKSVTIFDGLGRERQSQEEADGGGRLITDTLYNSAGEVYQTNNAYLNQDAPSGELFTPLADTTVPNITRYKYDGLGRVLEEMPVLKVKLTGTTEAISQEVPEKAVRYEYGPDWSKVTHPQGTSSYRVYTDAIGRTVRTDSFNPAAPEYTSPTGVKERYTSTRYEYDKRGQLAKATASADPTHPWTWTYDKRGRLVTATDPDTGTTETKYDHRDRPLTVTNARGTLWNGYDVLSRPTQQRETDANGKLLAEFSYDSVPGGKGMPATATRYTDGLAYVQKVNGYTKEYQPTSTTLTLPDTVVGTWGLQKDYTYSYTYSDNGMLDEATLPKVGRFDAEKLVVRYNEDGKPVSISGKDWYGSETVYSPYGQVMRSTLGSLPYRVWAQNSYDESTGELQNQQVYREKTDPTVVSGNLVSNRSYTYDPSGNVTGIHEAATGIEERQCFAYDPLGQLKEAWTSKDQTACTTPKNTDGTLNVASGTDNSGYWQQYEYDLLGNRKKLVEKDLSGNAAKDATTDYAYGKADGSQPHTLTKVSKTYTTPAGAQVKAEAERLYELTGETKQITSIQNGDKQTLTWTHDGQVDRITGAGTGGKTPYVGLTDKCLDLKSGLPAAAQPVQLYGCNGSVAQNWKFTPTPAAVGGTQTDPNRGTMSVYDDWCLQPAANTAGSAVQIQKCNGSAAQELKRTTVGQLTHVASGLCLAVQAANSANSTPIVLATCDGASAAQLWAPQNDTRHIYSPGGERLLTIKGKTATLHLGEAEVTVQQGGVLVNSQRTYSTPGGQVMRYAYGTGGEQLVALTTDHQGSTYAEVALSGTMAVRIRKQDPFGNQRGTSTVGVNLQAHTGFLGKTRDDASGFQPLGARLYDPVVGRFLSADPLMDLNDPQQSNGYVYAHNNPVTFDDPTGLAITLTASERAAALAGAGLSAAQVAQAQAMQGKSLSSVILSIAWETLKDFIGINDAMACFGGDMWSCAGLIIDAIPWTKLGKIPSVIKAVNRTIEAIKAFKAAKKAAEAVLKAAKAAEAAALKAKKAAIEKAKKEAAQRAKKKAAEQAKRKADAAAAAKKKTGNPVQKQSQSKAAPKSSSQPKSSGGGKGGGGGKVSTSKPGGSSGGSSRSSGGSSGGGGSGKSGCNSFVPGTKVLMADGSTKPIEKVRTGDRVIATDPVTGETRVETVTAEIKGQGLKHLVKVTIDTDGKAGAKTAQITATDGHPVWVPELRDWIKATDLKSGQWLQTSAGTYVQITSVQRWTAPSATVHNLTVSDLHTYYALAGATSLLVHNDTCPTGGEEGGQGGGDGIQNWAPDHYADEEIAARATDMNDLGAFFEVPAEVHELVARYRANPNMRPREGNARDGWDHFEGRDLNPRMRAQWASWMGRENGALIYWNGRNGNQTRIMVHPSNGQIAWFRITNGGHNYSTPRIYNGLWGR</sequence>
<evidence type="ECO:0000256" key="1">
    <source>
        <dbReference type="ARBA" id="ARBA00022737"/>
    </source>
</evidence>
<dbReference type="PANTHER" id="PTHR32305:SF17">
    <property type="entry name" value="TRNA NUCLEASE WAPA"/>
    <property type="match status" value="1"/>
</dbReference>
<dbReference type="NCBIfam" id="TIGR01643">
    <property type="entry name" value="YD_repeat_2x"/>
    <property type="match status" value="1"/>
</dbReference>
<name>A0ABV5QQL4_9ACTN</name>
<dbReference type="SUPFAM" id="SSF50370">
    <property type="entry name" value="Ricin B-like lectins"/>
    <property type="match status" value="1"/>
</dbReference>
<proteinExistence type="predicted"/>
<dbReference type="Proteomes" id="UP001589716">
    <property type="component" value="Unassembled WGS sequence"/>
</dbReference>
<dbReference type="RefSeq" id="WP_382745877.1">
    <property type="nucleotide sequence ID" value="NZ_JBHMCT010000009.1"/>
</dbReference>
<dbReference type="Gene3D" id="2.170.16.10">
    <property type="entry name" value="Hedgehog/Intein (Hint) domain"/>
    <property type="match status" value="1"/>
</dbReference>
<keyword evidence="6" id="KW-1185">Reference proteome</keyword>
<dbReference type="EMBL" id="JBHMCT010000009">
    <property type="protein sequence ID" value="MFB9555798.1"/>
    <property type="molecule type" value="Genomic_DNA"/>
</dbReference>
<feature type="region of interest" description="Disordered" evidence="2">
    <location>
        <begin position="1196"/>
        <end position="1230"/>
    </location>
</feature>
<feature type="domain" description="Hint" evidence="3">
    <location>
        <begin position="2371"/>
        <end position="2476"/>
    </location>
</feature>
<feature type="compositionally biased region" description="Low complexity" evidence="2">
    <location>
        <begin position="2313"/>
        <end position="2329"/>
    </location>
</feature>
<dbReference type="InterPro" id="IPR056823">
    <property type="entry name" value="TEN-like_YD-shell"/>
</dbReference>
<dbReference type="InterPro" id="IPR003587">
    <property type="entry name" value="Hint_dom_N"/>
</dbReference>
<dbReference type="InterPro" id="IPR000772">
    <property type="entry name" value="Ricin_B_lectin"/>
</dbReference>
<dbReference type="SMART" id="SM00306">
    <property type="entry name" value="HintN"/>
    <property type="match status" value="1"/>
</dbReference>
<feature type="compositionally biased region" description="Basic and acidic residues" evidence="2">
    <location>
        <begin position="2285"/>
        <end position="2298"/>
    </location>
</feature>
<evidence type="ECO:0000256" key="2">
    <source>
        <dbReference type="SAM" id="MobiDB-lite"/>
    </source>
</evidence>
<dbReference type="NCBIfam" id="TIGR03696">
    <property type="entry name" value="Rhs_assc_core"/>
    <property type="match status" value="1"/>
</dbReference>
<dbReference type="SUPFAM" id="SSF51294">
    <property type="entry name" value="Hedgehog/intein (Hint) domain"/>
    <property type="match status" value="1"/>
</dbReference>
<evidence type="ECO:0000313" key="6">
    <source>
        <dbReference type="Proteomes" id="UP001589716"/>
    </source>
</evidence>
<feature type="compositionally biased region" description="Low complexity" evidence="2">
    <location>
        <begin position="2341"/>
        <end position="2358"/>
    </location>
</feature>
<dbReference type="InterPro" id="IPR006530">
    <property type="entry name" value="YD"/>
</dbReference>
<dbReference type="Pfam" id="PF25023">
    <property type="entry name" value="TEN_YD-shell"/>
    <property type="match status" value="2"/>
</dbReference>
<dbReference type="Pfam" id="PF07591">
    <property type="entry name" value="PT-HINT"/>
    <property type="match status" value="1"/>
</dbReference>
<gene>
    <name evidence="5" type="ORF">ACFFTP_16585</name>
</gene>
<dbReference type="Gene3D" id="2.180.10.10">
    <property type="entry name" value="RHS repeat-associated core"/>
    <property type="match status" value="2"/>
</dbReference>
<feature type="domain" description="Ricin B lectin" evidence="4">
    <location>
        <begin position="1831"/>
        <end position="1971"/>
    </location>
</feature>
<evidence type="ECO:0000259" key="4">
    <source>
        <dbReference type="SMART" id="SM00458"/>
    </source>
</evidence>
<protein>
    <submittedName>
        <fullName evidence="5">Ricin-type beta-trefoil lectin domain protein</fullName>
    </submittedName>
</protein>
<dbReference type="PROSITE" id="PS50231">
    <property type="entry name" value="RICIN_B_LECTIN"/>
    <property type="match status" value="1"/>
</dbReference>
<feature type="compositionally biased region" description="Basic and acidic residues" evidence="2">
    <location>
        <begin position="41"/>
        <end position="53"/>
    </location>
</feature>
<dbReference type="PANTHER" id="PTHR32305">
    <property type="match status" value="1"/>
</dbReference>
<feature type="compositionally biased region" description="Gly residues" evidence="2">
    <location>
        <begin position="2359"/>
        <end position="2368"/>
    </location>
</feature>
<dbReference type="InterPro" id="IPR050708">
    <property type="entry name" value="T6SS_VgrG/RHS"/>
</dbReference>
<feature type="region of interest" description="Disordered" evidence="2">
    <location>
        <begin position="1"/>
        <end position="57"/>
    </location>
</feature>
<evidence type="ECO:0000313" key="5">
    <source>
        <dbReference type="EMBL" id="MFB9555798.1"/>
    </source>
</evidence>
<dbReference type="CDD" id="cd00081">
    <property type="entry name" value="Hint"/>
    <property type="match status" value="1"/>
</dbReference>
<comment type="caution">
    <text evidence="5">The sequence shown here is derived from an EMBL/GenBank/DDBJ whole genome shotgun (WGS) entry which is preliminary data.</text>
</comment>
<dbReference type="InterPro" id="IPR022385">
    <property type="entry name" value="Rhs_assc_core"/>
</dbReference>
<dbReference type="Gene3D" id="2.80.10.50">
    <property type="match status" value="1"/>
</dbReference>
<dbReference type="Pfam" id="PF00652">
    <property type="entry name" value="Ricin_B_lectin"/>
    <property type="match status" value="1"/>
</dbReference>